<name>A0ACC7NVE7_9BACL</name>
<evidence type="ECO:0000313" key="2">
    <source>
        <dbReference type="Proteomes" id="UP001631969"/>
    </source>
</evidence>
<reference evidence="1" key="1">
    <citation type="submission" date="2024-12" db="EMBL/GenBank/DDBJ databases">
        <authorList>
            <person name="Wu N."/>
        </authorList>
    </citation>
    <scope>NUCLEOTIDE SEQUENCE</scope>
    <source>
        <strain evidence="1">P15</strain>
    </source>
</reference>
<organism evidence="1 2">
    <name type="scientific">Paenibacillus mesotrionivorans</name>
    <dbReference type="NCBI Taxonomy" id="3160968"/>
    <lineage>
        <taxon>Bacteria</taxon>
        <taxon>Bacillati</taxon>
        <taxon>Bacillota</taxon>
        <taxon>Bacilli</taxon>
        <taxon>Bacillales</taxon>
        <taxon>Paenibacillaceae</taxon>
        <taxon>Paenibacillus</taxon>
    </lineage>
</organism>
<proteinExistence type="predicted"/>
<accession>A0ACC7NVE7</accession>
<comment type="caution">
    <text evidence="1">The sequence shown here is derived from an EMBL/GenBank/DDBJ whole genome shotgun (WGS) entry which is preliminary data.</text>
</comment>
<evidence type="ECO:0000313" key="1">
    <source>
        <dbReference type="EMBL" id="MFM9328342.1"/>
    </source>
</evidence>
<protein>
    <submittedName>
        <fullName evidence="1">TerC family protein</fullName>
    </submittedName>
</protein>
<sequence length="232" mass="24691">MDFIISLLSIVMIDLFLAGDNAIVIGMAARNLPQHQQKKAIIGGTIGAIVIRAVSTILVVWLLSLTGLKLVGGLLLMYIAIKLLVEKKEEEAHINAGMSIWKAVGTIIIADMVMGLDNVLAVAGAANHNYTLVIVGLLISIPIMVYGSTLVIRLMDRFPKIIYLGAAILAYTSGKMITGEGFIADVLGGGFLRYAIEVVIVAICLGVGYWLNKRQNNAPAPAAKSDHHTASA</sequence>
<dbReference type="EMBL" id="JBJURJ010000005">
    <property type="protein sequence ID" value="MFM9328342.1"/>
    <property type="molecule type" value="Genomic_DNA"/>
</dbReference>
<keyword evidence="2" id="KW-1185">Reference proteome</keyword>
<dbReference type="Proteomes" id="UP001631969">
    <property type="component" value="Unassembled WGS sequence"/>
</dbReference>
<gene>
    <name evidence="1" type="ORF">ACI1P1_08600</name>
</gene>